<evidence type="ECO:0000313" key="1">
    <source>
        <dbReference type="EMBL" id="BBO79519.1"/>
    </source>
</evidence>
<name>A0A5K7ZID8_9BACT</name>
<organism evidence="1 2">
    <name type="scientific">Desulfosarcina ovata subsp. sediminis</name>
    <dbReference type="NCBI Taxonomy" id="885957"/>
    <lineage>
        <taxon>Bacteria</taxon>
        <taxon>Pseudomonadati</taxon>
        <taxon>Thermodesulfobacteriota</taxon>
        <taxon>Desulfobacteria</taxon>
        <taxon>Desulfobacterales</taxon>
        <taxon>Desulfosarcinaceae</taxon>
        <taxon>Desulfosarcina</taxon>
    </lineage>
</organism>
<gene>
    <name evidence="1" type="ORF">DSCO28_00850</name>
</gene>
<dbReference type="Proteomes" id="UP000425960">
    <property type="component" value="Chromosome"/>
</dbReference>
<proteinExistence type="predicted"/>
<dbReference type="EMBL" id="AP021876">
    <property type="protein sequence ID" value="BBO79519.1"/>
    <property type="molecule type" value="Genomic_DNA"/>
</dbReference>
<evidence type="ECO:0000313" key="2">
    <source>
        <dbReference type="Proteomes" id="UP000425960"/>
    </source>
</evidence>
<reference evidence="1 2" key="1">
    <citation type="submission" date="2019-11" db="EMBL/GenBank/DDBJ databases">
        <title>Comparative genomics of hydrocarbon-degrading Desulfosarcina strains.</title>
        <authorList>
            <person name="Watanabe M."/>
            <person name="Kojima H."/>
            <person name="Fukui M."/>
        </authorList>
    </citation>
    <scope>NUCLEOTIDE SEQUENCE [LARGE SCALE GENOMIC DNA]</scope>
    <source>
        <strain evidence="1 2">28bB2T</strain>
    </source>
</reference>
<protein>
    <submittedName>
        <fullName evidence="1">Uncharacterized protein</fullName>
    </submittedName>
</protein>
<accession>A0A5K7ZID8</accession>
<sequence>MIVRKPAIVIMECVNTIYRLILINWTQYIDKNRPKLQLLFANSLTENKKGLRESVFPEPFLFCWFRGRDFNPPYIV</sequence>
<dbReference type="KEGG" id="dov:DSCO28_00850"/>
<dbReference type="AlphaFoldDB" id="A0A5K7ZID8"/>